<evidence type="ECO:0000256" key="3">
    <source>
        <dbReference type="ARBA" id="ARBA00023002"/>
    </source>
</evidence>
<evidence type="ECO:0000256" key="6">
    <source>
        <dbReference type="ARBA" id="ARBA00023242"/>
    </source>
</evidence>
<feature type="compositionally biased region" description="Polar residues" evidence="8">
    <location>
        <begin position="578"/>
        <end position="595"/>
    </location>
</feature>
<organism evidence="11 12">
    <name type="scientific">Gibberella intermedia</name>
    <name type="common">Bulb rot disease fungus</name>
    <name type="synonym">Fusarium proliferatum</name>
    <dbReference type="NCBI Taxonomy" id="948311"/>
    <lineage>
        <taxon>Eukaryota</taxon>
        <taxon>Fungi</taxon>
        <taxon>Dikarya</taxon>
        <taxon>Ascomycota</taxon>
        <taxon>Pezizomycotina</taxon>
        <taxon>Sordariomycetes</taxon>
        <taxon>Hypocreomycetidae</taxon>
        <taxon>Hypocreales</taxon>
        <taxon>Nectriaceae</taxon>
        <taxon>Fusarium</taxon>
        <taxon>Fusarium fujikuroi species complex</taxon>
    </lineage>
</organism>
<dbReference type="GO" id="GO:0016705">
    <property type="term" value="F:oxidoreductase activity, acting on paired donors, with incorporation or reduction of molecular oxygen"/>
    <property type="evidence" value="ECO:0007669"/>
    <property type="project" value="InterPro"/>
</dbReference>
<dbReference type="GO" id="GO:0006351">
    <property type="term" value="P:DNA-templated transcription"/>
    <property type="evidence" value="ECO:0007669"/>
    <property type="project" value="InterPro"/>
</dbReference>
<dbReference type="GO" id="GO:0008270">
    <property type="term" value="F:zinc ion binding"/>
    <property type="evidence" value="ECO:0007669"/>
    <property type="project" value="InterPro"/>
</dbReference>
<evidence type="ECO:0000256" key="1">
    <source>
        <dbReference type="ARBA" id="ARBA00010617"/>
    </source>
</evidence>
<dbReference type="InterPro" id="IPR007219">
    <property type="entry name" value="XnlR_reg_dom"/>
</dbReference>
<evidence type="ECO:0000256" key="7">
    <source>
        <dbReference type="PIRSR" id="PIRSR602401-1"/>
    </source>
</evidence>
<evidence type="ECO:0000256" key="4">
    <source>
        <dbReference type="ARBA" id="ARBA00023004"/>
    </source>
</evidence>
<comment type="caution">
    <text evidence="11">The sequence shown here is derived from an EMBL/GenBank/DDBJ whole genome shotgun (WGS) entry which is preliminary data.</text>
</comment>
<proteinExistence type="inferred from homology"/>
<dbReference type="InterPro" id="IPR050364">
    <property type="entry name" value="Cytochrome_P450_fung"/>
</dbReference>
<dbReference type="GO" id="GO:0020037">
    <property type="term" value="F:heme binding"/>
    <property type="evidence" value="ECO:0007669"/>
    <property type="project" value="InterPro"/>
</dbReference>
<feature type="binding site" description="axial binding residue" evidence="7">
    <location>
        <position position="439"/>
    </location>
    <ligand>
        <name>heme</name>
        <dbReference type="ChEBI" id="CHEBI:30413"/>
    </ligand>
    <ligandPart>
        <name>Fe</name>
        <dbReference type="ChEBI" id="CHEBI:18248"/>
    </ligandPart>
</feature>
<evidence type="ECO:0000313" key="12">
    <source>
        <dbReference type="Proteomes" id="UP000251714"/>
    </source>
</evidence>
<evidence type="ECO:0000256" key="9">
    <source>
        <dbReference type="SAM" id="SignalP"/>
    </source>
</evidence>
<dbReference type="EMBL" id="PKMI01000001">
    <property type="protein sequence ID" value="RBA22580.1"/>
    <property type="molecule type" value="Genomic_DNA"/>
</dbReference>
<dbReference type="Proteomes" id="UP000251714">
    <property type="component" value="Unassembled WGS sequence"/>
</dbReference>
<dbReference type="InterPro" id="IPR002401">
    <property type="entry name" value="Cyt_P450_E_grp-I"/>
</dbReference>
<feature type="domain" description="Xylanolytic transcriptional activator regulatory" evidence="10">
    <location>
        <begin position="773"/>
        <end position="972"/>
    </location>
</feature>
<sequence>MSQSTVLIGTLLATLVIWKLVQTWRRPPFPPGPKGRYPFMGMTFDMPSKRPWETFGEWAKQYGPIMYFRTGLQHVIVISDAKVYRELIGMRASIYSDRPPSEVGDLISGGRRSVLMPYGTRWRMVRRIFTNVLTAKKCDGYVPYQELESLATIHNMLHEPKGYAHELHRYALSVARTVAFGKRVPTSSSEFATEMRDVMENFSKAMTPGKYLFEAIPMLRKLPSFAQPWLRELEKFKNFELSFALKCYRDAVRQAELHPDRPCMAREVKAEMEKAQEDDEVQASSTCMEILGAGSETTATALHFTILALATHPEVVEKAHEELDRVIGQDRFPTWADEPNLPYIRAIIKENQRWRSISPMSFPHYTSKDDVYNGYYIPKNCVVRVNHWMMHSNYERYSNPEKFDPERFINHTQSAAASANAVDASERDHFSYGGGKRICPGIHLAERSLFMMTSRMLQTFKFGRPLDPKSGTPRELTAEDIGVSTSLIMTPGSDFDMSFEPRSKNIGQLLESEWLEKVAHQGTRPQCSTCVRRGAACEYPSRLMSPTPGDPSPDSDDHPQADCFTPPADFSEGAASLDGQQEAAQGPSPSSELFTSASSLLPSAFTSLNCEGGSNFSAPTGLEQNGDDLFFNFGGLSPDWIFSLFDPCSHLDTFSMPTDYQMLDEPVLHLAGQNSFPNAQEPSVRYSARQGPHLDNWLLSTAETNCNQSLVIPQLGGDSDRSLKHGSHFQMTKVEESQRSQLLSSAQTILERPLWKAVSLANFPSKAKLDHCIDLFFVNFRPPISFIHRPTLNPTTISEVLLLSIVAIGARFSSMPGAIVFANSIAELNRRILLLMNEQDSSHRYSEDYLTAQLLQTTHGRGSGHRILFRHSRDLRLLLVRHAREAGLFQEPKPRQNAPDESSATTESRWKAWVAAERQRRLGWAIYDLDATVGILHNDRPAFSIGDMALSLPDEDACWEAPTAHSWMALRPWQPSHENRIEFRKAARECFYPSLTDRIQLSDDQHLHVITVTLCRFLWSMKELQGSPLMDAVPEDWPLVNHKRTLLKKLDQFLTCPEAAKANKDDAILRRIVERLLIIHLCHLYGAGDLMDWLLPLLRAGGQHKEARARMSKWGVEDRGRLRQVAYHSAQILALSRSFPFNLPCESLYAFYAGGALWCATVLLGDLEPGTDTEACNDGDESHQVTVLQLDAFHLLDGEDYRKVHYWLCEGGRARVGLFGVPRLGSKESHVQVLKEALRILQNMRIWELSKGFSDFIRKLITAESSIQ</sequence>
<evidence type="ECO:0000256" key="8">
    <source>
        <dbReference type="SAM" id="MobiDB-lite"/>
    </source>
</evidence>
<dbReference type="InterPro" id="IPR036396">
    <property type="entry name" value="Cyt_P450_sf"/>
</dbReference>
<reference evidence="11 12" key="1">
    <citation type="submission" date="2017-12" db="EMBL/GenBank/DDBJ databases">
        <title>Genome sequence of the mycotoxigenic crop pathogen Fusarium proliferatum, strain ITEM 2341 from Date Palm.</title>
        <authorList>
            <person name="Almiman B.F."/>
            <person name="Shittu T.A."/>
            <person name="Muthumeenakshi S."/>
            <person name="Baroncelli R."/>
            <person name="Sreenivasaprasada S."/>
        </authorList>
    </citation>
    <scope>NUCLEOTIDE SEQUENCE [LARGE SCALE GENOMIC DNA]</scope>
    <source>
        <strain evidence="11 12">ITEM 2341</strain>
    </source>
</reference>
<dbReference type="PANTHER" id="PTHR46300">
    <property type="entry name" value="P450, PUTATIVE (EUROFUNG)-RELATED-RELATED"/>
    <property type="match status" value="1"/>
</dbReference>
<keyword evidence="9" id="KW-0732">Signal</keyword>
<dbReference type="PANTHER" id="PTHR46300:SF2">
    <property type="entry name" value="CYTOCHROME P450 MONOOXYGENASE ALNH-RELATED"/>
    <property type="match status" value="1"/>
</dbReference>
<accession>A0A365NNZ9</accession>
<protein>
    <submittedName>
        <fullName evidence="11">Cytochrome P450</fullName>
    </submittedName>
</protein>
<evidence type="ECO:0000256" key="5">
    <source>
        <dbReference type="ARBA" id="ARBA00023033"/>
    </source>
</evidence>
<keyword evidence="7" id="KW-0349">Heme</keyword>
<dbReference type="Pfam" id="PF00067">
    <property type="entry name" value="p450"/>
    <property type="match status" value="1"/>
</dbReference>
<dbReference type="InterPro" id="IPR001128">
    <property type="entry name" value="Cyt_P450"/>
</dbReference>
<dbReference type="SUPFAM" id="SSF48264">
    <property type="entry name" value="Cytochrome P450"/>
    <property type="match status" value="1"/>
</dbReference>
<keyword evidence="6" id="KW-0539">Nucleus</keyword>
<name>A0A365NNZ9_GIBIN</name>
<dbReference type="PRINTS" id="PR00463">
    <property type="entry name" value="EP450I"/>
</dbReference>
<dbReference type="SMR" id="A0A365NNZ9"/>
<dbReference type="CDD" id="cd11065">
    <property type="entry name" value="CYP64-like"/>
    <property type="match status" value="1"/>
</dbReference>
<feature type="chain" id="PRO_5016570544" evidence="9">
    <location>
        <begin position="24"/>
        <end position="1268"/>
    </location>
</feature>
<dbReference type="GO" id="GO:0003677">
    <property type="term" value="F:DNA binding"/>
    <property type="evidence" value="ECO:0007669"/>
    <property type="project" value="InterPro"/>
</dbReference>
<keyword evidence="2 7" id="KW-0479">Metal-binding</keyword>
<keyword evidence="4 7" id="KW-0408">Iron</keyword>
<dbReference type="Gene3D" id="1.10.630.10">
    <property type="entry name" value="Cytochrome P450"/>
    <property type="match status" value="1"/>
</dbReference>
<evidence type="ECO:0000313" key="11">
    <source>
        <dbReference type="EMBL" id="RBA22580.1"/>
    </source>
</evidence>
<feature type="region of interest" description="Disordered" evidence="8">
    <location>
        <begin position="541"/>
        <end position="595"/>
    </location>
</feature>
<dbReference type="GO" id="GO:0005506">
    <property type="term" value="F:iron ion binding"/>
    <property type="evidence" value="ECO:0007669"/>
    <property type="project" value="InterPro"/>
</dbReference>
<dbReference type="CDD" id="cd12148">
    <property type="entry name" value="fungal_TF_MHR"/>
    <property type="match status" value="1"/>
</dbReference>
<keyword evidence="3" id="KW-0560">Oxidoreductase</keyword>
<evidence type="ECO:0000259" key="10">
    <source>
        <dbReference type="Pfam" id="PF04082"/>
    </source>
</evidence>
<dbReference type="GO" id="GO:0004497">
    <property type="term" value="F:monooxygenase activity"/>
    <property type="evidence" value="ECO:0007669"/>
    <property type="project" value="UniProtKB-KW"/>
</dbReference>
<gene>
    <name evidence="11" type="ORF">FPRO05_00927</name>
</gene>
<dbReference type="AlphaFoldDB" id="A0A365NNZ9"/>
<dbReference type="PRINTS" id="PR00385">
    <property type="entry name" value="P450"/>
</dbReference>
<comment type="cofactor">
    <cofactor evidence="7">
        <name>heme</name>
        <dbReference type="ChEBI" id="CHEBI:30413"/>
    </cofactor>
</comment>
<feature type="signal peptide" evidence="9">
    <location>
        <begin position="1"/>
        <end position="23"/>
    </location>
</feature>
<evidence type="ECO:0000256" key="2">
    <source>
        <dbReference type="ARBA" id="ARBA00022723"/>
    </source>
</evidence>
<comment type="similarity">
    <text evidence="1">Belongs to the cytochrome P450 family.</text>
</comment>
<dbReference type="Pfam" id="PF04082">
    <property type="entry name" value="Fungal_trans"/>
    <property type="match status" value="1"/>
</dbReference>
<keyword evidence="5" id="KW-0503">Monooxygenase</keyword>